<dbReference type="OrthoDB" id="9814708at2"/>
<evidence type="ECO:0000313" key="3">
    <source>
        <dbReference type="EMBL" id="QDE39621.1"/>
    </source>
</evidence>
<dbReference type="Pfam" id="PF06439">
    <property type="entry name" value="3keto-disac_hyd"/>
    <property type="match status" value="1"/>
</dbReference>
<feature type="domain" description="3-keto-alpha-glucoside-1,2-lyase/3-keto-2-hydroxy-glucal hydratase" evidence="2">
    <location>
        <begin position="37"/>
        <end position="246"/>
    </location>
</feature>
<dbReference type="RefSeq" id="WP_139982509.1">
    <property type="nucleotide sequence ID" value="NZ_CP041046.1"/>
</dbReference>
<dbReference type="KEGG" id="lpy:FIV34_10595"/>
<accession>A0A4Y5Z2Y5</accession>
<sequence>MLRPCAKALAFACLIALPVAHAADAPNTLTDAERGQGFKLLFDGTTLNGWHSFQQKGTGKDWSIADGAIRLDRDLKAPDADFADLVTDGEYENFDLKLEWKMTACADAGVMFNVSEAPKYKYTWETGPELQIADLVCTKPDSYTLKERSGDLFDLISSDIENVRENGNWNQVEIIVDHGHMQFFQNGHKTVDTQLWTPEWNALVGKTKFAKMPGFAKFTRGHISLQGGEDKGTPPIRIWFRSIRIKDLG</sequence>
<dbReference type="InterPro" id="IPR010496">
    <property type="entry name" value="AL/BT2_dom"/>
</dbReference>
<dbReference type="AlphaFoldDB" id="A0A4Y5Z2Y5"/>
<name>A0A4Y5Z2Y5_9GAMM</name>
<protein>
    <submittedName>
        <fullName evidence="3">DUF1080 domain-containing protein</fullName>
    </submittedName>
</protein>
<evidence type="ECO:0000313" key="4">
    <source>
        <dbReference type="Proteomes" id="UP000316093"/>
    </source>
</evidence>
<keyword evidence="4" id="KW-1185">Reference proteome</keyword>
<feature type="chain" id="PRO_5021505394" evidence="1">
    <location>
        <begin position="23"/>
        <end position="249"/>
    </location>
</feature>
<feature type="signal peptide" evidence="1">
    <location>
        <begin position="1"/>
        <end position="22"/>
    </location>
</feature>
<evidence type="ECO:0000259" key="2">
    <source>
        <dbReference type="Pfam" id="PF06439"/>
    </source>
</evidence>
<organism evidence="3 4">
    <name type="scientific">Luteibacter pinisoli</name>
    <dbReference type="NCBI Taxonomy" id="2589080"/>
    <lineage>
        <taxon>Bacteria</taxon>
        <taxon>Pseudomonadati</taxon>
        <taxon>Pseudomonadota</taxon>
        <taxon>Gammaproteobacteria</taxon>
        <taxon>Lysobacterales</taxon>
        <taxon>Rhodanobacteraceae</taxon>
        <taxon>Luteibacter</taxon>
    </lineage>
</organism>
<gene>
    <name evidence="3" type="ORF">FIV34_10595</name>
</gene>
<evidence type="ECO:0000256" key="1">
    <source>
        <dbReference type="SAM" id="SignalP"/>
    </source>
</evidence>
<dbReference type="GO" id="GO:0016787">
    <property type="term" value="F:hydrolase activity"/>
    <property type="evidence" value="ECO:0007669"/>
    <property type="project" value="InterPro"/>
</dbReference>
<reference evidence="3 4" key="1">
    <citation type="submission" date="2019-06" db="EMBL/GenBank/DDBJ databases">
        <title>A complete genome sequence for Luteibacter pinisoli MAH-14.</title>
        <authorList>
            <person name="Baltrus D.A."/>
        </authorList>
    </citation>
    <scope>NUCLEOTIDE SEQUENCE [LARGE SCALE GENOMIC DNA]</scope>
    <source>
        <strain evidence="3 4">MAH-14</strain>
    </source>
</reference>
<dbReference type="Gene3D" id="2.60.120.560">
    <property type="entry name" value="Exo-inulinase, domain 1"/>
    <property type="match status" value="1"/>
</dbReference>
<keyword evidence="1" id="KW-0732">Signal</keyword>
<dbReference type="EMBL" id="CP041046">
    <property type="protein sequence ID" value="QDE39621.1"/>
    <property type="molecule type" value="Genomic_DNA"/>
</dbReference>
<dbReference type="Proteomes" id="UP000316093">
    <property type="component" value="Chromosome"/>
</dbReference>
<proteinExistence type="predicted"/>